<organism evidence="7 8">
    <name type="scientific">Serendipita vermifera MAFF 305830</name>
    <dbReference type="NCBI Taxonomy" id="933852"/>
    <lineage>
        <taxon>Eukaryota</taxon>
        <taxon>Fungi</taxon>
        <taxon>Dikarya</taxon>
        <taxon>Basidiomycota</taxon>
        <taxon>Agaricomycotina</taxon>
        <taxon>Agaricomycetes</taxon>
        <taxon>Sebacinales</taxon>
        <taxon>Serendipitaceae</taxon>
        <taxon>Serendipita</taxon>
    </lineage>
</organism>
<reference evidence="8" key="2">
    <citation type="submission" date="2015-01" db="EMBL/GenBank/DDBJ databases">
        <title>Evolutionary Origins and Diversification of the Mycorrhizal Mutualists.</title>
        <authorList>
            <consortium name="DOE Joint Genome Institute"/>
            <consortium name="Mycorrhizal Genomics Consortium"/>
            <person name="Kohler A."/>
            <person name="Kuo A."/>
            <person name="Nagy L.G."/>
            <person name="Floudas D."/>
            <person name="Copeland A."/>
            <person name="Barry K.W."/>
            <person name="Cichocki N."/>
            <person name="Veneault-Fourrey C."/>
            <person name="LaButti K."/>
            <person name="Lindquist E.A."/>
            <person name="Lipzen A."/>
            <person name="Lundell T."/>
            <person name="Morin E."/>
            <person name="Murat C."/>
            <person name="Riley R."/>
            <person name="Ohm R."/>
            <person name="Sun H."/>
            <person name="Tunlid A."/>
            <person name="Henrissat B."/>
            <person name="Grigoriev I.V."/>
            <person name="Hibbett D.S."/>
            <person name="Martin F."/>
        </authorList>
    </citation>
    <scope>NUCLEOTIDE SEQUENCE [LARGE SCALE GENOMIC DNA]</scope>
    <source>
        <strain evidence="8">MAFF 305830</strain>
    </source>
</reference>
<evidence type="ECO:0000256" key="3">
    <source>
        <dbReference type="ARBA" id="ARBA00023015"/>
    </source>
</evidence>
<feature type="region of interest" description="Disordered" evidence="6">
    <location>
        <begin position="472"/>
        <end position="493"/>
    </location>
</feature>
<comment type="similarity">
    <text evidence="2">Belongs to the SNF5 family.</text>
</comment>
<evidence type="ECO:0008006" key="9">
    <source>
        <dbReference type="Google" id="ProtNLM"/>
    </source>
</evidence>
<dbReference type="STRING" id="933852.A0A0C3BQL6"/>
<feature type="compositionally biased region" description="Low complexity" evidence="6">
    <location>
        <begin position="120"/>
        <end position="132"/>
    </location>
</feature>
<evidence type="ECO:0000256" key="5">
    <source>
        <dbReference type="ARBA" id="ARBA00023242"/>
    </source>
</evidence>
<evidence type="ECO:0000256" key="1">
    <source>
        <dbReference type="ARBA" id="ARBA00004123"/>
    </source>
</evidence>
<gene>
    <name evidence="7" type="ORF">M408DRAFT_325336</name>
</gene>
<feature type="region of interest" description="Disordered" evidence="6">
    <location>
        <begin position="1"/>
        <end position="59"/>
    </location>
</feature>
<keyword evidence="8" id="KW-1185">Reference proteome</keyword>
<feature type="compositionally biased region" description="Pro residues" evidence="6">
    <location>
        <begin position="29"/>
        <end position="49"/>
    </location>
</feature>
<dbReference type="AlphaFoldDB" id="A0A0C3BQL6"/>
<dbReference type="InterPro" id="IPR006939">
    <property type="entry name" value="SNF5"/>
</dbReference>
<comment type="subcellular location">
    <subcellularLocation>
        <location evidence="1">Nucleus</location>
    </subcellularLocation>
</comment>
<keyword evidence="5" id="KW-0539">Nucleus</keyword>
<feature type="region of interest" description="Disordered" evidence="6">
    <location>
        <begin position="120"/>
        <end position="148"/>
    </location>
</feature>
<protein>
    <recommendedName>
        <fullName evidence="9">SNF5-domain-containing protein</fullName>
    </recommendedName>
</protein>
<dbReference type="EMBL" id="KN824277">
    <property type="protein sequence ID" value="KIM33726.1"/>
    <property type="molecule type" value="Genomic_DNA"/>
</dbReference>
<evidence type="ECO:0000256" key="2">
    <source>
        <dbReference type="ARBA" id="ARBA00010239"/>
    </source>
</evidence>
<dbReference type="OrthoDB" id="10258327at2759"/>
<dbReference type="PANTHER" id="PTHR10019">
    <property type="entry name" value="SNF5"/>
    <property type="match status" value="1"/>
</dbReference>
<keyword evidence="4" id="KW-0804">Transcription</keyword>
<dbReference type="Proteomes" id="UP000054097">
    <property type="component" value="Unassembled WGS sequence"/>
</dbReference>
<evidence type="ECO:0000256" key="4">
    <source>
        <dbReference type="ARBA" id="ARBA00023163"/>
    </source>
</evidence>
<accession>A0A0C3BQL6</accession>
<evidence type="ECO:0000313" key="7">
    <source>
        <dbReference type="EMBL" id="KIM33726.1"/>
    </source>
</evidence>
<name>A0A0C3BQL6_SERVB</name>
<reference evidence="7 8" key="1">
    <citation type="submission" date="2014-04" db="EMBL/GenBank/DDBJ databases">
        <authorList>
            <consortium name="DOE Joint Genome Institute"/>
            <person name="Kuo A."/>
            <person name="Zuccaro A."/>
            <person name="Kohler A."/>
            <person name="Nagy L.G."/>
            <person name="Floudas D."/>
            <person name="Copeland A."/>
            <person name="Barry K.W."/>
            <person name="Cichocki N."/>
            <person name="Veneault-Fourrey C."/>
            <person name="LaButti K."/>
            <person name="Lindquist E.A."/>
            <person name="Lipzen A."/>
            <person name="Lundell T."/>
            <person name="Morin E."/>
            <person name="Murat C."/>
            <person name="Sun H."/>
            <person name="Tunlid A."/>
            <person name="Henrissat B."/>
            <person name="Grigoriev I.V."/>
            <person name="Hibbett D.S."/>
            <person name="Martin F."/>
            <person name="Nordberg H.P."/>
            <person name="Cantor M.N."/>
            <person name="Hua S.X."/>
        </authorList>
    </citation>
    <scope>NUCLEOTIDE SEQUENCE [LARGE SCALE GENOMIC DNA]</scope>
    <source>
        <strain evidence="7 8">MAFF 305830</strain>
    </source>
</reference>
<sequence length="493" mass="53642">MQQNPGNGQGSTGVSSQHSWQSSQTPGVKPNPPKPRPSNMPPGMPPHMKPPGSGSNHFVTQPVSHRVVIPSVPQALWSSYASRLRTGTTLLVQPISVAGQAPIPGTTAPSGGTYTPVTAAAASRATRGRTSTVNYTEAGSGDEFEEPPEKVLAPGAVDSDDSDFQASGGTRTMVRRMGRGPGSLAVLNAKLANASVGSKDHGELEKSHLGSVPPLQYLRPGFMHGVKVEHHPIEKLEAQASLPTVLIPIRIEIDTDTLRIRDCFTWNLNESLITPTHFALLFCADLNLEAPYIEQIANQIRAQLEEHGATAALDLPVNTEREGEFLHEDDAGPGDCRVVLQIDCQIGTKHLLDHIEWDLRAPLTPEEFTTQFCAEVGLTSEASPMIAHAIHEELLKHKKDVIEWGVLEGGGEWKSHAAGLGNAWGRKGKGPKRMKGIWRDWAEIVSGDYAPRIEELTAEELEKKELERERAARRLRRETSKFQGGGATTRRRR</sequence>
<dbReference type="GO" id="GO:0006338">
    <property type="term" value="P:chromatin remodeling"/>
    <property type="evidence" value="ECO:0007669"/>
    <property type="project" value="InterPro"/>
</dbReference>
<dbReference type="Pfam" id="PF04855">
    <property type="entry name" value="SNF5"/>
    <property type="match status" value="1"/>
</dbReference>
<feature type="compositionally biased region" description="Polar residues" evidence="6">
    <location>
        <begin position="1"/>
        <end position="25"/>
    </location>
</feature>
<proteinExistence type="inferred from homology"/>
<dbReference type="HOGENOM" id="CLU_032229_1_0_1"/>
<evidence type="ECO:0000313" key="8">
    <source>
        <dbReference type="Proteomes" id="UP000054097"/>
    </source>
</evidence>
<dbReference type="GO" id="GO:0000228">
    <property type="term" value="C:nuclear chromosome"/>
    <property type="evidence" value="ECO:0007669"/>
    <property type="project" value="InterPro"/>
</dbReference>
<evidence type="ECO:0000256" key="6">
    <source>
        <dbReference type="SAM" id="MobiDB-lite"/>
    </source>
</evidence>
<keyword evidence="3" id="KW-0805">Transcription regulation</keyword>